<keyword evidence="8" id="KW-0378">Hydrolase</keyword>
<dbReference type="PRINTS" id="PR00721">
    <property type="entry name" value="STOMATIN"/>
</dbReference>
<dbReference type="Pfam" id="PF01145">
    <property type="entry name" value="Band_7"/>
    <property type="match status" value="1"/>
</dbReference>
<comment type="subcellular location">
    <subcellularLocation>
        <location evidence="1">Membrane</location>
        <topology evidence="1">Single-pass membrane protein</topology>
    </subcellularLocation>
</comment>
<dbReference type="AlphaFoldDB" id="A0A3S2Z7I5"/>
<dbReference type="GO" id="GO:0016020">
    <property type="term" value="C:membrane"/>
    <property type="evidence" value="ECO:0007669"/>
    <property type="project" value="UniProtKB-SubCell"/>
</dbReference>
<comment type="similarity">
    <text evidence="2 6">Belongs to the band 7/mec-2 family. HflC subfamily.</text>
</comment>
<dbReference type="SUPFAM" id="SSF117892">
    <property type="entry name" value="Band 7/SPFH domain"/>
    <property type="match status" value="1"/>
</dbReference>
<dbReference type="PANTHER" id="PTHR42911:SF1">
    <property type="entry name" value="MODULATOR OF FTSH PROTEASE HFLC"/>
    <property type="match status" value="1"/>
</dbReference>
<accession>A0A3S2Z7I5</accession>
<dbReference type="InterPro" id="IPR001972">
    <property type="entry name" value="Stomatin_HflK_fam"/>
</dbReference>
<gene>
    <name evidence="8" type="primary">hflC</name>
    <name evidence="8" type="ORF">EOI86_19905</name>
</gene>
<protein>
    <recommendedName>
        <fullName evidence="6">Protein HflC</fullName>
    </recommendedName>
</protein>
<dbReference type="Proteomes" id="UP000287447">
    <property type="component" value="Unassembled WGS sequence"/>
</dbReference>
<evidence type="ECO:0000256" key="4">
    <source>
        <dbReference type="ARBA" id="ARBA00022989"/>
    </source>
</evidence>
<dbReference type="PANTHER" id="PTHR42911">
    <property type="entry name" value="MODULATOR OF FTSH PROTEASE HFLC"/>
    <property type="match status" value="1"/>
</dbReference>
<dbReference type="InterPro" id="IPR010200">
    <property type="entry name" value="HflC"/>
</dbReference>
<evidence type="ECO:0000313" key="9">
    <source>
        <dbReference type="Proteomes" id="UP000287447"/>
    </source>
</evidence>
<evidence type="ECO:0000256" key="3">
    <source>
        <dbReference type="ARBA" id="ARBA00022692"/>
    </source>
</evidence>
<dbReference type="EMBL" id="SADE01000003">
    <property type="protein sequence ID" value="RVU35091.1"/>
    <property type="molecule type" value="Genomic_DNA"/>
</dbReference>
<dbReference type="PIRSF" id="PIRSF005651">
    <property type="entry name" value="HflC"/>
    <property type="match status" value="1"/>
</dbReference>
<evidence type="ECO:0000256" key="2">
    <source>
        <dbReference type="ARBA" id="ARBA00007862"/>
    </source>
</evidence>
<dbReference type="SMART" id="SM00244">
    <property type="entry name" value="PHB"/>
    <property type="match status" value="1"/>
</dbReference>
<keyword evidence="5" id="KW-0472">Membrane</keyword>
<comment type="function">
    <text evidence="6">HflC and HflK could regulate a protease.</text>
</comment>
<evidence type="ECO:0000313" key="8">
    <source>
        <dbReference type="EMBL" id="RVU35091.1"/>
    </source>
</evidence>
<evidence type="ECO:0000256" key="5">
    <source>
        <dbReference type="ARBA" id="ARBA00023136"/>
    </source>
</evidence>
<dbReference type="InterPro" id="IPR001107">
    <property type="entry name" value="Band_7"/>
</dbReference>
<organism evidence="8 9">
    <name type="scientific">Hwanghaeella grinnelliae</name>
    <dbReference type="NCBI Taxonomy" id="2500179"/>
    <lineage>
        <taxon>Bacteria</taxon>
        <taxon>Pseudomonadati</taxon>
        <taxon>Pseudomonadota</taxon>
        <taxon>Alphaproteobacteria</taxon>
        <taxon>Rhodospirillales</taxon>
        <taxon>Rhodospirillaceae</taxon>
        <taxon>Hwanghaeella</taxon>
    </lineage>
</organism>
<dbReference type="CDD" id="cd03405">
    <property type="entry name" value="SPFH_HflC"/>
    <property type="match status" value="1"/>
</dbReference>
<name>A0A3S2Z7I5_9PROT</name>
<proteinExistence type="inferred from homology"/>
<evidence type="ECO:0000256" key="6">
    <source>
        <dbReference type="PIRNR" id="PIRNR005651"/>
    </source>
</evidence>
<dbReference type="InterPro" id="IPR036013">
    <property type="entry name" value="Band_7/SPFH_dom_sf"/>
</dbReference>
<dbReference type="OrthoDB" id="9812991at2"/>
<sequence length="295" mass="33554">MKNVGLVVILVIIAAVFLVGSAAFFTVSETEQVLVRRFGEPTRVIKEPGLNVKVPFVETATYFDKRLLNFDGDSQEIPTEDQKQLIVDAFARYRITDPLKFFQTVGTVAGMEARLPNIINSALRQTLGEVPMSRILTEERANLMRKSTEVATQNSQEFGIEIADVRMKRVDLPEENSQAVFRRMQTKREEEAREIRAGGDRESRTIRAKADRDQRVIIAEARKTAEILRGEGDAQAQAIYNDAYTKDREFFDFWRSMQAMERGLGSESTTYVGPPRGDFFRYFSNESGTRELSQD</sequence>
<feature type="domain" description="Band 7" evidence="7">
    <location>
        <begin position="22"/>
        <end position="184"/>
    </location>
</feature>
<dbReference type="Gene3D" id="3.30.479.30">
    <property type="entry name" value="Band 7 domain"/>
    <property type="match status" value="1"/>
</dbReference>
<keyword evidence="3" id="KW-0812">Transmembrane</keyword>
<evidence type="ECO:0000256" key="1">
    <source>
        <dbReference type="ARBA" id="ARBA00004167"/>
    </source>
</evidence>
<evidence type="ECO:0000259" key="7">
    <source>
        <dbReference type="SMART" id="SM00244"/>
    </source>
</evidence>
<keyword evidence="9" id="KW-1185">Reference proteome</keyword>
<keyword evidence="8" id="KW-0645">Protease</keyword>
<reference evidence="9" key="1">
    <citation type="submission" date="2019-01" db="EMBL/GenBank/DDBJ databases">
        <title>Gri0909 isolated from a small marine red alga.</title>
        <authorList>
            <person name="Kim J."/>
            <person name="Jeong S.E."/>
            <person name="Jeon C.O."/>
        </authorList>
    </citation>
    <scope>NUCLEOTIDE SEQUENCE [LARGE SCALE GENOMIC DNA]</scope>
    <source>
        <strain evidence="9">Gri0909</strain>
    </source>
</reference>
<dbReference type="NCBIfam" id="TIGR01932">
    <property type="entry name" value="hflC"/>
    <property type="match status" value="1"/>
</dbReference>
<dbReference type="GO" id="GO:0006508">
    <property type="term" value="P:proteolysis"/>
    <property type="evidence" value="ECO:0007669"/>
    <property type="project" value="UniProtKB-KW"/>
</dbReference>
<keyword evidence="4" id="KW-1133">Transmembrane helix</keyword>
<comment type="caution">
    <text evidence="8">The sequence shown here is derived from an EMBL/GenBank/DDBJ whole genome shotgun (WGS) entry which is preliminary data.</text>
</comment>
<dbReference type="RefSeq" id="WP_127767412.1">
    <property type="nucleotide sequence ID" value="NZ_SADE01000003.1"/>
</dbReference>
<dbReference type="GO" id="GO:0008233">
    <property type="term" value="F:peptidase activity"/>
    <property type="evidence" value="ECO:0007669"/>
    <property type="project" value="UniProtKB-KW"/>
</dbReference>